<keyword evidence="2" id="KW-1185">Reference proteome</keyword>
<dbReference type="EMBL" id="JBHSXX010000001">
    <property type="protein sequence ID" value="MFC6871613.1"/>
    <property type="molecule type" value="Genomic_DNA"/>
</dbReference>
<protein>
    <submittedName>
        <fullName evidence="1">Uncharacterized protein</fullName>
    </submittedName>
</protein>
<accession>A0ABW2C970</accession>
<proteinExistence type="predicted"/>
<sequence>MRVYATPADLVDYAGPGVVDEDTPRKLARASERVDSLLLTAVYDTTPDGLPVDVEVRDALKRATCAVVQWWGETGDETGAGGRFVESQIGTVRLKRAESDTEPDLAPAAVRILATAGLLSHSPHTPDRHGNAK</sequence>
<name>A0ABW2C970_9PSEU</name>
<gene>
    <name evidence="1" type="ORF">ACFQGD_31280</name>
</gene>
<evidence type="ECO:0000313" key="2">
    <source>
        <dbReference type="Proteomes" id="UP001596337"/>
    </source>
</evidence>
<reference evidence="2" key="1">
    <citation type="journal article" date="2019" name="Int. J. Syst. Evol. Microbiol.">
        <title>The Global Catalogue of Microorganisms (GCM) 10K type strain sequencing project: providing services to taxonomists for standard genome sequencing and annotation.</title>
        <authorList>
            <consortium name="The Broad Institute Genomics Platform"/>
            <consortium name="The Broad Institute Genome Sequencing Center for Infectious Disease"/>
            <person name="Wu L."/>
            <person name="Ma J."/>
        </authorList>
    </citation>
    <scope>NUCLEOTIDE SEQUENCE [LARGE SCALE GENOMIC DNA]</scope>
    <source>
        <strain evidence="2">KCTC 32255</strain>
    </source>
</reference>
<evidence type="ECO:0000313" key="1">
    <source>
        <dbReference type="EMBL" id="MFC6871613.1"/>
    </source>
</evidence>
<organism evidence="1 2">
    <name type="scientific">Haloechinothrix salitolerans</name>
    <dbReference type="NCBI Taxonomy" id="926830"/>
    <lineage>
        <taxon>Bacteria</taxon>
        <taxon>Bacillati</taxon>
        <taxon>Actinomycetota</taxon>
        <taxon>Actinomycetes</taxon>
        <taxon>Pseudonocardiales</taxon>
        <taxon>Pseudonocardiaceae</taxon>
        <taxon>Haloechinothrix</taxon>
    </lineage>
</organism>
<comment type="caution">
    <text evidence="1">The sequence shown here is derived from an EMBL/GenBank/DDBJ whole genome shotgun (WGS) entry which is preliminary data.</text>
</comment>
<dbReference type="Proteomes" id="UP001596337">
    <property type="component" value="Unassembled WGS sequence"/>
</dbReference>
<dbReference type="RefSeq" id="WP_345391504.1">
    <property type="nucleotide sequence ID" value="NZ_BAABLA010000007.1"/>
</dbReference>